<reference evidence="33" key="2">
    <citation type="submission" date="2025-09" db="UniProtKB">
        <authorList>
            <consortium name="Ensembl"/>
        </authorList>
    </citation>
    <scope>IDENTIFICATION</scope>
</reference>
<dbReference type="GO" id="GO:0008126">
    <property type="term" value="F:acetylesterase activity"/>
    <property type="evidence" value="ECO:0007669"/>
    <property type="project" value="UniProtKB-EC"/>
</dbReference>
<dbReference type="Ensembl" id="ENSOMET00000033184.1">
    <property type="protein sequence ID" value="ENSOMEP00000013549.1"/>
    <property type="gene ID" value="ENSOMEG00000015035.1"/>
</dbReference>
<evidence type="ECO:0000256" key="12">
    <source>
        <dbReference type="ARBA" id="ARBA00023369"/>
    </source>
</evidence>
<evidence type="ECO:0000256" key="19">
    <source>
        <dbReference type="ARBA" id="ARBA00048680"/>
    </source>
</evidence>
<dbReference type="GO" id="GO:0004771">
    <property type="term" value="F:sterol ester esterase activity"/>
    <property type="evidence" value="ECO:0007669"/>
    <property type="project" value="UniProtKB-EC"/>
</dbReference>
<comment type="catalytic activity">
    <reaction evidence="12">
        <text>a triacylglycerol + H2O = a diacylglycerol + a fatty acid + H(+)</text>
        <dbReference type="Rhea" id="RHEA:12044"/>
        <dbReference type="ChEBI" id="CHEBI:15377"/>
        <dbReference type="ChEBI" id="CHEBI:15378"/>
        <dbReference type="ChEBI" id="CHEBI:17855"/>
        <dbReference type="ChEBI" id="CHEBI:18035"/>
        <dbReference type="ChEBI" id="CHEBI:28868"/>
        <dbReference type="EC" id="3.1.1.3"/>
    </reaction>
    <physiologicalReaction direction="left-to-right" evidence="12">
        <dbReference type="Rhea" id="RHEA:12045"/>
    </physiologicalReaction>
</comment>
<evidence type="ECO:0000256" key="25">
    <source>
        <dbReference type="ARBA" id="ARBA00049322"/>
    </source>
</evidence>
<dbReference type="AlphaFoldDB" id="A0A3B3C7H5"/>
<evidence type="ECO:0000256" key="8">
    <source>
        <dbReference type="ARBA" id="ARBA00022963"/>
    </source>
</evidence>
<dbReference type="InterPro" id="IPR029058">
    <property type="entry name" value="AB_hydrolase_fold"/>
</dbReference>
<keyword evidence="9" id="KW-0443">Lipid metabolism</keyword>
<evidence type="ECO:0000256" key="9">
    <source>
        <dbReference type="ARBA" id="ARBA00023098"/>
    </source>
</evidence>
<dbReference type="InterPro" id="IPR002018">
    <property type="entry name" value="CarbesteraseB"/>
</dbReference>
<dbReference type="InterPro" id="IPR019819">
    <property type="entry name" value="Carboxylesterase_B_CS"/>
</dbReference>
<evidence type="ECO:0000256" key="17">
    <source>
        <dbReference type="ARBA" id="ARBA00047863"/>
    </source>
</evidence>
<reference evidence="33" key="1">
    <citation type="submission" date="2025-08" db="UniProtKB">
        <authorList>
            <consortium name="Ensembl"/>
        </authorList>
    </citation>
    <scope>IDENTIFICATION</scope>
</reference>
<dbReference type="CDD" id="cd00312">
    <property type="entry name" value="Esterase_lipase"/>
    <property type="match status" value="1"/>
</dbReference>
<evidence type="ECO:0000256" key="2">
    <source>
        <dbReference type="ARBA" id="ARBA00004613"/>
    </source>
</evidence>
<dbReference type="PANTHER" id="PTHR43903">
    <property type="entry name" value="NEUROLIGIN"/>
    <property type="match status" value="1"/>
</dbReference>
<evidence type="ECO:0000256" key="14">
    <source>
        <dbReference type="ARBA" id="ARBA00047368"/>
    </source>
</evidence>
<keyword evidence="11" id="KW-0325">Glycoprotein</keyword>
<comment type="catalytic activity">
    <reaction evidence="1">
        <text>9-(9Z-hexadecenoyloxy)-octadecanoate + H2O = (9Z)-hexadecenoate + 9-hydroxy-octadecanoate + H(+)</text>
        <dbReference type="Rhea" id="RHEA:52068"/>
        <dbReference type="ChEBI" id="CHEBI:15377"/>
        <dbReference type="ChEBI" id="CHEBI:15378"/>
        <dbReference type="ChEBI" id="CHEBI:32372"/>
        <dbReference type="ChEBI" id="CHEBI:136286"/>
        <dbReference type="ChEBI" id="CHEBI:136309"/>
    </reaction>
    <physiologicalReaction direction="left-to-right" evidence="1">
        <dbReference type="Rhea" id="RHEA:52069"/>
    </physiologicalReaction>
</comment>
<dbReference type="InterPro" id="IPR051093">
    <property type="entry name" value="Neuroligin/BSAL"/>
</dbReference>
<keyword evidence="5" id="KW-0964">Secreted</keyword>
<evidence type="ECO:0000256" key="24">
    <source>
        <dbReference type="ARBA" id="ARBA00049296"/>
    </source>
</evidence>
<dbReference type="GeneTree" id="ENSGT00940000156231"/>
<evidence type="ECO:0000256" key="3">
    <source>
        <dbReference type="ARBA" id="ARBA00005964"/>
    </source>
</evidence>
<evidence type="ECO:0000256" key="26">
    <source>
        <dbReference type="ARBA" id="ARBA00049428"/>
    </source>
</evidence>
<evidence type="ECO:0000256" key="1">
    <source>
        <dbReference type="ARBA" id="ARBA00000923"/>
    </source>
</evidence>
<dbReference type="SUPFAM" id="SSF53474">
    <property type="entry name" value="alpha/beta-Hydrolases"/>
    <property type="match status" value="1"/>
</dbReference>
<dbReference type="GO" id="GO:0016042">
    <property type="term" value="P:lipid catabolic process"/>
    <property type="evidence" value="ECO:0007669"/>
    <property type="project" value="UniProtKB-KW"/>
</dbReference>
<dbReference type="PROSITE" id="PS00122">
    <property type="entry name" value="CARBOXYLESTERASE_B_1"/>
    <property type="match status" value="1"/>
</dbReference>
<dbReference type="GO" id="GO:0004806">
    <property type="term" value="F:triacylglycerol lipase activity"/>
    <property type="evidence" value="ECO:0007669"/>
    <property type="project" value="UniProtKB-EC"/>
</dbReference>
<dbReference type="FunFam" id="3.40.50.1820:FF:000100">
    <property type="entry name" value="Carboxylic ester hydrolase"/>
    <property type="match status" value="1"/>
</dbReference>
<dbReference type="EC" id="3.1.1.-" evidence="31"/>
<evidence type="ECO:0000256" key="29">
    <source>
        <dbReference type="ARBA" id="ARBA00053019"/>
    </source>
</evidence>
<comment type="catalytic activity">
    <reaction evidence="23">
        <text>1,2,3-trioctanoylglycerol + H2O = dioctanoylglycerol + octanoate + H(+)</text>
        <dbReference type="Rhea" id="RHEA:47864"/>
        <dbReference type="ChEBI" id="CHEBI:15377"/>
        <dbReference type="ChEBI" id="CHEBI:15378"/>
        <dbReference type="ChEBI" id="CHEBI:25646"/>
        <dbReference type="ChEBI" id="CHEBI:76978"/>
        <dbReference type="ChEBI" id="CHEBI:88066"/>
    </reaction>
    <physiologicalReaction direction="left-to-right" evidence="23">
        <dbReference type="Rhea" id="RHEA:47865"/>
    </physiologicalReaction>
</comment>
<comment type="subunit">
    <text evidence="30">Interacts with CLC.</text>
</comment>
<evidence type="ECO:0000313" key="34">
    <source>
        <dbReference type="Proteomes" id="UP000261560"/>
    </source>
</evidence>
<feature type="domain" description="Carboxylesterase type B" evidence="32">
    <location>
        <begin position="46"/>
        <end position="557"/>
    </location>
</feature>
<evidence type="ECO:0000256" key="20">
    <source>
        <dbReference type="ARBA" id="ARBA00048701"/>
    </source>
</evidence>
<evidence type="ECO:0000256" key="13">
    <source>
        <dbReference type="ARBA" id="ARBA00033629"/>
    </source>
</evidence>
<comment type="catalytic activity">
    <reaction evidence="26">
        <text>12-(9Z-hexadecenoyloxy)-octadecanoate + H2O = 12-hydroxyoctadecanoate + (9Z)-hexadecenoate + H(+)</text>
        <dbReference type="Rhea" id="RHEA:52072"/>
        <dbReference type="ChEBI" id="CHEBI:15377"/>
        <dbReference type="ChEBI" id="CHEBI:15378"/>
        <dbReference type="ChEBI" id="CHEBI:32372"/>
        <dbReference type="ChEBI" id="CHEBI:84201"/>
        <dbReference type="ChEBI" id="CHEBI:136312"/>
    </reaction>
    <physiologicalReaction direction="left-to-right" evidence="26">
        <dbReference type="Rhea" id="RHEA:52073"/>
    </physiologicalReaction>
</comment>
<comment type="catalytic activity">
    <reaction evidence="15">
        <text>13-octadecanoyloxy-octadecanoate + H2O = 13-hydroxy-octadecanoate + octadecanoate + H(+)</text>
        <dbReference type="Rhea" id="RHEA:52084"/>
        <dbReference type="ChEBI" id="CHEBI:15377"/>
        <dbReference type="ChEBI" id="CHEBI:15378"/>
        <dbReference type="ChEBI" id="CHEBI:25629"/>
        <dbReference type="ChEBI" id="CHEBI:136304"/>
        <dbReference type="ChEBI" id="CHEBI:136335"/>
    </reaction>
    <physiologicalReaction direction="left-to-right" evidence="15">
        <dbReference type="Rhea" id="RHEA:52085"/>
    </physiologicalReaction>
</comment>
<keyword evidence="4" id="KW-0719">Serine esterase</keyword>
<comment type="catalytic activity">
    <reaction evidence="18">
        <text>1,2,3-tri-(9Z-octadecenoyl)-glycerol + H2O = di-(9Z)-octadecenoylglycerol + (9Z)-octadecenoate + H(+)</text>
        <dbReference type="Rhea" id="RHEA:38575"/>
        <dbReference type="ChEBI" id="CHEBI:15377"/>
        <dbReference type="ChEBI" id="CHEBI:15378"/>
        <dbReference type="ChEBI" id="CHEBI:30823"/>
        <dbReference type="ChEBI" id="CHEBI:53753"/>
        <dbReference type="ChEBI" id="CHEBI:75945"/>
    </reaction>
    <physiologicalReaction direction="left-to-right" evidence="18">
        <dbReference type="Rhea" id="RHEA:38576"/>
    </physiologicalReaction>
</comment>
<comment type="catalytic activity">
    <reaction evidence="16">
        <text>cholesteryl (9Z-octadecenoate) + H2O = cholesterol + (9Z)-octadecenoate + H(+)</text>
        <dbReference type="Rhea" id="RHEA:33875"/>
        <dbReference type="ChEBI" id="CHEBI:15377"/>
        <dbReference type="ChEBI" id="CHEBI:15378"/>
        <dbReference type="ChEBI" id="CHEBI:16113"/>
        <dbReference type="ChEBI" id="CHEBI:30823"/>
        <dbReference type="ChEBI" id="CHEBI:46898"/>
    </reaction>
    <physiologicalReaction direction="left-to-right" evidence="16">
        <dbReference type="Rhea" id="RHEA:33876"/>
    </physiologicalReaction>
</comment>
<dbReference type="Gene3D" id="3.40.50.1820">
    <property type="entry name" value="alpha/beta hydrolase"/>
    <property type="match status" value="1"/>
</dbReference>
<evidence type="ECO:0000256" key="28">
    <source>
        <dbReference type="ARBA" id="ARBA00052473"/>
    </source>
</evidence>
<comment type="similarity">
    <text evidence="3 31">Belongs to the type-B carboxylesterase/lipase family.</text>
</comment>
<dbReference type="GO" id="GO:0005576">
    <property type="term" value="C:extracellular region"/>
    <property type="evidence" value="ECO:0007669"/>
    <property type="project" value="UniProtKB-SubCell"/>
</dbReference>
<evidence type="ECO:0000256" key="31">
    <source>
        <dbReference type="RuleBase" id="RU361235"/>
    </source>
</evidence>
<evidence type="ECO:0000256" key="5">
    <source>
        <dbReference type="ARBA" id="ARBA00022525"/>
    </source>
</evidence>
<evidence type="ECO:0000256" key="15">
    <source>
        <dbReference type="ARBA" id="ARBA00047427"/>
    </source>
</evidence>
<evidence type="ECO:0000256" key="23">
    <source>
        <dbReference type="ARBA" id="ARBA00049290"/>
    </source>
</evidence>
<comment type="catalytic activity">
    <reaction evidence="25">
        <text>13-(9Z-hexadecenoyloxy)-octadecanoate + H2O = 13-hydroxy-octadecanoate + (9Z)-hexadecenoate + H(+)</text>
        <dbReference type="Rhea" id="RHEA:52076"/>
        <dbReference type="ChEBI" id="CHEBI:15377"/>
        <dbReference type="ChEBI" id="CHEBI:15378"/>
        <dbReference type="ChEBI" id="CHEBI:32372"/>
        <dbReference type="ChEBI" id="CHEBI:136304"/>
        <dbReference type="ChEBI" id="CHEBI:136315"/>
    </reaction>
    <physiologicalReaction direction="left-to-right" evidence="25">
        <dbReference type="Rhea" id="RHEA:52077"/>
    </physiologicalReaction>
</comment>
<evidence type="ECO:0000256" key="7">
    <source>
        <dbReference type="ARBA" id="ARBA00022801"/>
    </source>
</evidence>
<comment type="catalytic activity">
    <reaction evidence="14">
        <text>12-hexadecanoyloxy-octadecanoate + H2O = 12-hydroxyoctadecanoate + hexadecanoate + H(+)</text>
        <dbReference type="Rhea" id="RHEA:52056"/>
        <dbReference type="ChEBI" id="CHEBI:7896"/>
        <dbReference type="ChEBI" id="CHEBI:15377"/>
        <dbReference type="ChEBI" id="CHEBI:15378"/>
        <dbReference type="ChEBI" id="CHEBI:83677"/>
        <dbReference type="ChEBI" id="CHEBI:84201"/>
    </reaction>
    <physiologicalReaction direction="left-to-right" evidence="14">
        <dbReference type="Rhea" id="RHEA:52057"/>
    </physiologicalReaction>
</comment>
<evidence type="ECO:0000256" key="10">
    <source>
        <dbReference type="ARBA" id="ARBA00023157"/>
    </source>
</evidence>
<evidence type="ECO:0000256" key="4">
    <source>
        <dbReference type="ARBA" id="ARBA00022487"/>
    </source>
</evidence>
<evidence type="ECO:0000256" key="30">
    <source>
        <dbReference type="ARBA" id="ARBA00064516"/>
    </source>
</evidence>
<dbReference type="STRING" id="30732.ENSOMEP00000013549"/>
<dbReference type="Proteomes" id="UP000261560">
    <property type="component" value="Unplaced"/>
</dbReference>
<comment type="subcellular location">
    <subcellularLocation>
        <location evidence="2">Secreted</location>
    </subcellularLocation>
</comment>
<comment type="catalytic activity">
    <reaction evidence="24">
        <text>13-(9Z-octadecenoyloxy)-octadecanoate + H2O = 13-hydroxy-octadecanoate + (9Z)-octadecenoate + H(+)</text>
        <dbReference type="Rhea" id="RHEA:52064"/>
        <dbReference type="ChEBI" id="CHEBI:15377"/>
        <dbReference type="ChEBI" id="CHEBI:15378"/>
        <dbReference type="ChEBI" id="CHEBI:30823"/>
        <dbReference type="ChEBI" id="CHEBI:136303"/>
        <dbReference type="ChEBI" id="CHEBI:136304"/>
    </reaction>
    <physiologicalReaction direction="left-to-right" evidence="24">
        <dbReference type="Rhea" id="RHEA:52065"/>
    </physiologicalReaction>
</comment>
<evidence type="ECO:0000259" key="32">
    <source>
        <dbReference type="Pfam" id="PF00135"/>
    </source>
</evidence>
<comment type="catalytic activity">
    <reaction evidence="29">
        <text>a sterol ester + H2O = a sterol + a fatty acid + H(+)</text>
        <dbReference type="Rhea" id="RHEA:10100"/>
        <dbReference type="ChEBI" id="CHEBI:15377"/>
        <dbReference type="ChEBI" id="CHEBI:15378"/>
        <dbReference type="ChEBI" id="CHEBI:15889"/>
        <dbReference type="ChEBI" id="CHEBI:28868"/>
        <dbReference type="ChEBI" id="CHEBI:35915"/>
        <dbReference type="EC" id="3.1.1.13"/>
    </reaction>
    <physiologicalReaction direction="left-to-right" evidence="29">
        <dbReference type="Rhea" id="RHEA:10101"/>
    </physiologicalReaction>
</comment>
<evidence type="ECO:0000256" key="22">
    <source>
        <dbReference type="ARBA" id="ARBA00049221"/>
    </source>
</evidence>
<accession>A0A3B3C7H5</accession>
<evidence type="ECO:0000256" key="18">
    <source>
        <dbReference type="ARBA" id="ARBA00048386"/>
    </source>
</evidence>
<evidence type="ECO:0000256" key="11">
    <source>
        <dbReference type="ARBA" id="ARBA00023180"/>
    </source>
</evidence>
<comment type="catalytic activity">
    <reaction evidence="21">
        <text>9-(9Z-octadecenoyloxy)-octadecanoate + H2O = 9-hydroxy-octadecanoate + (9Z)-octadecenoate + H(+)</text>
        <dbReference type="Rhea" id="RHEA:52048"/>
        <dbReference type="ChEBI" id="CHEBI:15377"/>
        <dbReference type="ChEBI" id="CHEBI:15378"/>
        <dbReference type="ChEBI" id="CHEBI:30823"/>
        <dbReference type="ChEBI" id="CHEBI:136282"/>
        <dbReference type="ChEBI" id="CHEBI:136286"/>
    </reaction>
    <physiologicalReaction direction="left-to-right" evidence="21">
        <dbReference type="Rhea" id="RHEA:52049"/>
    </physiologicalReaction>
</comment>
<keyword evidence="8" id="KW-0442">Lipid degradation</keyword>
<proteinExistence type="inferred from homology"/>
<dbReference type="PROSITE" id="PS00941">
    <property type="entry name" value="CARBOXYLESTERASE_B_2"/>
    <property type="match status" value="1"/>
</dbReference>
<organism evidence="33 34">
    <name type="scientific">Oryzias melastigma</name>
    <name type="common">Marine medaka</name>
    <dbReference type="NCBI Taxonomy" id="30732"/>
    <lineage>
        <taxon>Eukaryota</taxon>
        <taxon>Metazoa</taxon>
        <taxon>Chordata</taxon>
        <taxon>Craniata</taxon>
        <taxon>Vertebrata</taxon>
        <taxon>Euteleostomi</taxon>
        <taxon>Actinopterygii</taxon>
        <taxon>Neopterygii</taxon>
        <taxon>Teleostei</taxon>
        <taxon>Neoteleostei</taxon>
        <taxon>Acanthomorphata</taxon>
        <taxon>Ovalentaria</taxon>
        <taxon>Atherinomorphae</taxon>
        <taxon>Beloniformes</taxon>
        <taxon>Adrianichthyidae</taxon>
        <taxon>Oryziinae</taxon>
        <taxon>Oryzias</taxon>
    </lineage>
</organism>
<protein>
    <recommendedName>
        <fullName evidence="31">Carboxylic ester hydrolase</fullName>
        <ecNumber evidence="31">3.1.1.-</ecNumber>
    </recommendedName>
</protein>
<dbReference type="InterPro" id="IPR019826">
    <property type="entry name" value="Carboxylesterase_B_AS"/>
</dbReference>
<keyword evidence="34" id="KW-1185">Reference proteome</keyword>
<dbReference type="OrthoDB" id="19653at2759"/>
<evidence type="ECO:0000256" key="21">
    <source>
        <dbReference type="ARBA" id="ARBA00048800"/>
    </source>
</evidence>
<evidence type="ECO:0000313" key="33">
    <source>
        <dbReference type="Ensembl" id="ENSOMEP00000013549.1"/>
    </source>
</evidence>
<comment type="catalytic activity">
    <reaction evidence="27">
        <text>an acetyl ester + H2O = an aliphatic alcohol + acetate + H(+)</text>
        <dbReference type="Rhea" id="RHEA:12957"/>
        <dbReference type="ChEBI" id="CHEBI:2571"/>
        <dbReference type="ChEBI" id="CHEBI:15377"/>
        <dbReference type="ChEBI" id="CHEBI:15378"/>
        <dbReference type="ChEBI" id="CHEBI:30089"/>
        <dbReference type="ChEBI" id="CHEBI:47622"/>
        <dbReference type="EC" id="3.1.1.6"/>
    </reaction>
    <physiologicalReaction direction="left-to-right" evidence="27">
        <dbReference type="Rhea" id="RHEA:12958"/>
    </physiologicalReaction>
</comment>
<comment type="catalytic activity">
    <reaction evidence="22">
        <text>9-octadecanoyloxy-octadecanoate + H2O = 9-hydroxy-octadecanoate + octadecanoate + H(+)</text>
        <dbReference type="Rhea" id="RHEA:52096"/>
        <dbReference type="ChEBI" id="CHEBI:15377"/>
        <dbReference type="ChEBI" id="CHEBI:15378"/>
        <dbReference type="ChEBI" id="CHEBI:25629"/>
        <dbReference type="ChEBI" id="CHEBI:136286"/>
        <dbReference type="ChEBI" id="CHEBI:136373"/>
    </reaction>
    <physiologicalReaction direction="left-to-right" evidence="22">
        <dbReference type="Rhea" id="RHEA:52097"/>
    </physiologicalReaction>
</comment>
<name>A0A3B3C7H5_ORYME</name>
<comment type="catalytic activity">
    <reaction evidence="20">
        <text>12-(9Z-octadecenoyloxy)-octadecanoate + H2O = 12-hydroxyoctadecanoate + (9Z)-octadecenoate + H(+)</text>
        <dbReference type="Rhea" id="RHEA:52060"/>
        <dbReference type="ChEBI" id="CHEBI:15377"/>
        <dbReference type="ChEBI" id="CHEBI:15378"/>
        <dbReference type="ChEBI" id="CHEBI:30823"/>
        <dbReference type="ChEBI" id="CHEBI:84201"/>
        <dbReference type="ChEBI" id="CHEBI:136302"/>
    </reaction>
    <physiologicalReaction direction="left-to-right" evidence="20">
        <dbReference type="Rhea" id="RHEA:52061"/>
    </physiologicalReaction>
</comment>
<keyword evidence="10" id="KW-1015">Disulfide bond</keyword>
<comment type="catalytic activity">
    <reaction evidence="19">
        <text>12-octadecanoyloxy-octadecanoate + H2O = 12-hydroxyoctadecanoate + octadecanoate + H(+)</text>
        <dbReference type="Rhea" id="RHEA:52080"/>
        <dbReference type="ChEBI" id="CHEBI:15377"/>
        <dbReference type="ChEBI" id="CHEBI:15378"/>
        <dbReference type="ChEBI" id="CHEBI:25629"/>
        <dbReference type="ChEBI" id="CHEBI:84201"/>
        <dbReference type="ChEBI" id="CHEBI:136330"/>
    </reaction>
    <physiologicalReaction direction="left-to-right" evidence="19">
        <dbReference type="Rhea" id="RHEA:52081"/>
    </physiologicalReaction>
</comment>
<sequence>MEPTSGKLKSRDALTVDASQLLVTMFRILAAFAVFLQTVSATSLGVVSTEGGLVEGQNIVLENNRYVDVFRGIPYVDLPGRFEKPKRHPGWDGVLQATKFKKRCLQLDLTMTGTMGSEDCLYLNIWVPHGSSVSTDLPVMVWIYGGGFVTGGAMGVNFLNNYLYDGQELANRGNVIVVTMGYRLGPLGFLSTGDSDIPGNYGLWDQQAAIAWVHRNIQSFGGDPSNITVFGESAGGASVSLQTLSPHNKGLIRRAISQSGVAMCPWAISRNPRKFAEEVAQKVNCPIDSNMVACLKTVDSAALTVAGTVNMSGSPDNPIVNNLVLSPVVDGDFLPDVPENLFHNAAEIDILAGTNDMDGRMYGSMDVPSVNDEVLETPIEDVKRLLAALTKEKGQMGLDGAYATYSSSWGSSPSKEAVKKTVVAIETDYLFLIPTQTTLYLHAGSATTGRTYSYLFSEPNRMGGVMPPFPSWMGADHTDDLQYVFGKPLSTPLIYRAEDKAISENMIAYWTNFAKTGDPNSGGLSVPVTWPAFTDADHKFLEINANINSASVQDMLRLGYVYFWTSYLPDLPEVTST</sequence>
<dbReference type="PaxDb" id="30732-ENSOMEP00000013549"/>
<evidence type="ECO:0000256" key="27">
    <source>
        <dbReference type="ARBA" id="ARBA00051791"/>
    </source>
</evidence>
<evidence type="ECO:0000256" key="16">
    <source>
        <dbReference type="ARBA" id="ARBA00047653"/>
    </source>
</evidence>
<keyword evidence="6" id="KW-0732">Signal</keyword>
<dbReference type="Pfam" id="PF00135">
    <property type="entry name" value="COesterase"/>
    <property type="match status" value="1"/>
</dbReference>
<evidence type="ECO:0000256" key="6">
    <source>
        <dbReference type="ARBA" id="ARBA00022729"/>
    </source>
</evidence>
<keyword evidence="7 31" id="KW-0378">Hydrolase</keyword>
<comment type="catalytic activity">
    <reaction evidence="13">
        <text>a butanoate ester + H2O = an aliphatic alcohol + butanoate + H(+)</text>
        <dbReference type="Rhea" id="RHEA:47348"/>
        <dbReference type="ChEBI" id="CHEBI:2571"/>
        <dbReference type="ChEBI" id="CHEBI:15377"/>
        <dbReference type="ChEBI" id="CHEBI:15378"/>
        <dbReference type="ChEBI" id="CHEBI:17968"/>
        <dbReference type="ChEBI" id="CHEBI:50477"/>
    </reaction>
    <physiologicalReaction direction="left-to-right" evidence="13">
        <dbReference type="Rhea" id="RHEA:47349"/>
    </physiologicalReaction>
</comment>
<comment type="catalytic activity">
    <reaction evidence="17">
        <text>9-hexadecanoyloxy-octadecanoate + H2O = 9-hydroxy-octadecanoate + hexadecanoate + H(+)</text>
        <dbReference type="Rhea" id="RHEA:52052"/>
        <dbReference type="ChEBI" id="CHEBI:7896"/>
        <dbReference type="ChEBI" id="CHEBI:15377"/>
        <dbReference type="ChEBI" id="CHEBI:15378"/>
        <dbReference type="ChEBI" id="CHEBI:83670"/>
        <dbReference type="ChEBI" id="CHEBI:136286"/>
    </reaction>
    <physiologicalReaction direction="left-to-right" evidence="17">
        <dbReference type="Rhea" id="RHEA:52053"/>
    </physiologicalReaction>
</comment>
<comment type="catalytic activity">
    <reaction evidence="28">
        <text>5-(9Z-hexadecenoyloxy)-octadecanoate + H2O = 5-hydroxy-octadecanoate + (9Z)-hexadecenoate + H(+)</text>
        <dbReference type="Rhea" id="RHEA:52092"/>
        <dbReference type="ChEBI" id="CHEBI:15377"/>
        <dbReference type="ChEBI" id="CHEBI:15378"/>
        <dbReference type="ChEBI" id="CHEBI:32372"/>
        <dbReference type="ChEBI" id="CHEBI:136369"/>
        <dbReference type="ChEBI" id="CHEBI:136370"/>
    </reaction>
    <physiologicalReaction direction="left-to-right" evidence="28">
        <dbReference type="Rhea" id="RHEA:52093"/>
    </physiologicalReaction>
</comment>